<dbReference type="AlphaFoldDB" id="A0A5C8PSY3"/>
<dbReference type="GO" id="GO:0016787">
    <property type="term" value="F:hydrolase activity"/>
    <property type="evidence" value="ECO:0007669"/>
    <property type="project" value="UniProtKB-KW"/>
</dbReference>
<gene>
    <name evidence="1" type="ORF">FHP25_07455</name>
</gene>
<name>A0A5C8PSY3_9HYPH</name>
<keyword evidence="2" id="KW-1185">Reference proteome</keyword>
<dbReference type="RefSeq" id="WP_147846294.1">
    <property type="nucleotide sequence ID" value="NZ_VDUZ01000006.1"/>
</dbReference>
<dbReference type="EMBL" id="VDUZ01000006">
    <property type="protein sequence ID" value="TXL78822.1"/>
    <property type="molecule type" value="Genomic_DNA"/>
</dbReference>
<evidence type="ECO:0000313" key="2">
    <source>
        <dbReference type="Proteomes" id="UP000321638"/>
    </source>
</evidence>
<organism evidence="1 2">
    <name type="scientific">Vineibacter terrae</name>
    <dbReference type="NCBI Taxonomy" id="2586908"/>
    <lineage>
        <taxon>Bacteria</taxon>
        <taxon>Pseudomonadati</taxon>
        <taxon>Pseudomonadota</taxon>
        <taxon>Alphaproteobacteria</taxon>
        <taxon>Hyphomicrobiales</taxon>
        <taxon>Vineibacter</taxon>
    </lineage>
</organism>
<dbReference type="Pfam" id="PF05990">
    <property type="entry name" value="DUF900"/>
    <property type="match status" value="1"/>
</dbReference>
<dbReference type="Gene3D" id="3.40.50.1820">
    <property type="entry name" value="alpha/beta hydrolase"/>
    <property type="match status" value="1"/>
</dbReference>
<dbReference type="InterPro" id="IPR029058">
    <property type="entry name" value="AB_hydrolase_fold"/>
</dbReference>
<accession>A0A5C8PSY3</accession>
<dbReference type="Proteomes" id="UP000321638">
    <property type="component" value="Unassembled WGS sequence"/>
</dbReference>
<protein>
    <submittedName>
        <fullName evidence="1">Alpha/beta fold hydrolase</fullName>
    </submittedName>
</protein>
<keyword evidence="1" id="KW-0378">Hydrolase</keyword>
<dbReference type="OrthoDB" id="9797755at2"/>
<dbReference type="PANTHER" id="PTHR36513:SF1">
    <property type="entry name" value="TRANSMEMBRANE PROTEIN"/>
    <property type="match status" value="1"/>
</dbReference>
<proteinExistence type="predicted"/>
<dbReference type="PANTHER" id="PTHR36513">
    <property type="entry name" value="ABC TRANSMEMBRANE TYPE-1 DOMAIN-CONTAINING PROTEIN"/>
    <property type="match status" value="1"/>
</dbReference>
<reference evidence="1 2" key="1">
    <citation type="submission" date="2019-06" db="EMBL/GenBank/DDBJ databases">
        <title>New taxonomy in bacterial strain CC-CFT640, isolated from vineyard.</title>
        <authorList>
            <person name="Lin S.-Y."/>
            <person name="Tsai C.-F."/>
            <person name="Young C.-C."/>
        </authorList>
    </citation>
    <scope>NUCLEOTIDE SEQUENCE [LARGE SCALE GENOMIC DNA]</scope>
    <source>
        <strain evidence="1 2">CC-CFT640</strain>
    </source>
</reference>
<evidence type="ECO:0000313" key="1">
    <source>
        <dbReference type="EMBL" id="TXL78822.1"/>
    </source>
</evidence>
<comment type="caution">
    <text evidence="1">The sequence shown here is derived from an EMBL/GenBank/DDBJ whole genome shotgun (WGS) entry which is preliminary data.</text>
</comment>
<dbReference type="SUPFAM" id="SSF53474">
    <property type="entry name" value="alpha/beta-Hydrolases"/>
    <property type="match status" value="1"/>
</dbReference>
<sequence length="378" mass="42397">MATVTVYFATNRKPTVDGSNRIVDFGSELGPIDGTAVRFGKIDVDVVRGEATARRDTLQVAPENLYPPGNQAPQHGSNAVFDEIRTIMLEHERPTLVVVHGFSNAFFDTVERAGLILDFYGIDANVFSFSWPSRGSPSGIPLPYADYAHDREMARRSGVAMARTLRILYRYMDRIMKEEQCRQPIHLICHSMGVYAFRHAVQALMRMPLDDSPLDGPDDQGRLLISVPTDGKPDPNNLRQTFEQVILAAADEDDDAFDDAAELKYLPRLGAAVTVYHTRRDWILSTLSNVTKFNGPRLGTNGPDNMSGISDKIVAVDVSNVLDVTEDFQNHQYYRTFPAVRDDIVSVLEGQRPDQIRNRTTLGSRRYLLTPPRRRARS</sequence>
<dbReference type="InterPro" id="IPR010297">
    <property type="entry name" value="DUF900_hydrolase"/>
</dbReference>